<dbReference type="EMBL" id="JANPWB010000003">
    <property type="protein sequence ID" value="KAJ1199295.1"/>
    <property type="molecule type" value="Genomic_DNA"/>
</dbReference>
<feature type="compositionally biased region" description="Basic and acidic residues" evidence="1">
    <location>
        <begin position="1"/>
        <end position="10"/>
    </location>
</feature>
<gene>
    <name evidence="2" type="ORF">NDU88_003132</name>
</gene>
<evidence type="ECO:0000313" key="3">
    <source>
        <dbReference type="Proteomes" id="UP001066276"/>
    </source>
</evidence>
<dbReference type="Proteomes" id="UP001066276">
    <property type="component" value="Chromosome 2_1"/>
</dbReference>
<reference evidence="2" key="1">
    <citation type="journal article" date="2022" name="bioRxiv">
        <title>Sequencing and chromosome-scale assembly of the giantPleurodeles waltlgenome.</title>
        <authorList>
            <person name="Brown T."/>
            <person name="Elewa A."/>
            <person name="Iarovenko S."/>
            <person name="Subramanian E."/>
            <person name="Araus A.J."/>
            <person name="Petzold A."/>
            <person name="Susuki M."/>
            <person name="Suzuki K.-i.T."/>
            <person name="Hayashi T."/>
            <person name="Toyoda A."/>
            <person name="Oliveira C."/>
            <person name="Osipova E."/>
            <person name="Leigh N.D."/>
            <person name="Simon A."/>
            <person name="Yun M.H."/>
        </authorList>
    </citation>
    <scope>NUCLEOTIDE SEQUENCE</scope>
    <source>
        <strain evidence="2">20211129_DDA</strain>
        <tissue evidence="2">Liver</tissue>
    </source>
</reference>
<name>A0AAV7VCI7_PLEWA</name>
<comment type="caution">
    <text evidence="2">The sequence shown here is derived from an EMBL/GenBank/DDBJ whole genome shotgun (WGS) entry which is preliminary data.</text>
</comment>
<keyword evidence="3" id="KW-1185">Reference proteome</keyword>
<evidence type="ECO:0000313" key="2">
    <source>
        <dbReference type="EMBL" id="KAJ1199295.1"/>
    </source>
</evidence>
<feature type="region of interest" description="Disordered" evidence="1">
    <location>
        <begin position="1"/>
        <end position="58"/>
    </location>
</feature>
<feature type="compositionally biased region" description="Polar residues" evidence="1">
    <location>
        <begin position="40"/>
        <end position="50"/>
    </location>
</feature>
<dbReference type="AlphaFoldDB" id="A0AAV7VCI7"/>
<accession>A0AAV7VCI7</accession>
<proteinExistence type="predicted"/>
<sequence length="226" mass="24469">MNHADGDTTSRRLLPASPSPQPALVIGAPNFQGLPPPSPQLASEETTASHGTGGGLEEPTEYLAEGAAATGARAKVGRFSRFGICPLVGQVSTETQTQDCTCKLGHLCGAEFEQAPWEGTSWATVQFCLMLRSVGSVCSQIASVVLQRRTFFALKHFIKRQSSRVAGVLHGPSYTPNKEDEQRGRLDSLDQLGIHENDNPKEQALYYNSFYEDQRLLITSDEASDS</sequence>
<evidence type="ECO:0000256" key="1">
    <source>
        <dbReference type="SAM" id="MobiDB-lite"/>
    </source>
</evidence>
<protein>
    <submittedName>
        <fullName evidence="2">Uncharacterized protein</fullName>
    </submittedName>
</protein>
<organism evidence="2 3">
    <name type="scientific">Pleurodeles waltl</name>
    <name type="common">Iberian ribbed newt</name>
    <dbReference type="NCBI Taxonomy" id="8319"/>
    <lineage>
        <taxon>Eukaryota</taxon>
        <taxon>Metazoa</taxon>
        <taxon>Chordata</taxon>
        <taxon>Craniata</taxon>
        <taxon>Vertebrata</taxon>
        <taxon>Euteleostomi</taxon>
        <taxon>Amphibia</taxon>
        <taxon>Batrachia</taxon>
        <taxon>Caudata</taxon>
        <taxon>Salamandroidea</taxon>
        <taxon>Salamandridae</taxon>
        <taxon>Pleurodelinae</taxon>
        <taxon>Pleurodeles</taxon>
    </lineage>
</organism>